<dbReference type="GO" id="GO:0018773">
    <property type="term" value="F:acetylpyruvate hydrolase activity"/>
    <property type="evidence" value="ECO:0007669"/>
    <property type="project" value="TreeGrafter"/>
</dbReference>
<sequence>MTQLIPTKAVCVARNWRGHIRELGNVEPSEPTFFHKPLSAFRPLSEPIHLPHWSSEVHHEVELALRIDQRLCGAGLEQVAQAVGAVALALDLTARDVQNRLKAQGLPWEKAKSFDGSLPLGPWIPITEVGPLEELELRLEVNERLRQQGKLALMIHSPFALVAEASRYFTLEPGDVVLTGTPEGVASLRAGDKLVLTLSGHWRQETRVAHD</sequence>
<dbReference type="InterPro" id="IPR036663">
    <property type="entry name" value="Fumarylacetoacetase_C_sf"/>
</dbReference>
<evidence type="ECO:0000256" key="1">
    <source>
        <dbReference type="ARBA" id="ARBA00022723"/>
    </source>
</evidence>
<keyword evidence="1" id="KW-0479">Metal-binding</keyword>
<dbReference type="NCBIfam" id="NF007967">
    <property type="entry name" value="PRK10691.1"/>
    <property type="match status" value="1"/>
</dbReference>
<name>A0A1F6GQ49_9PROT</name>
<dbReference type="InterPro" id="IPR011234">
    <property type="entry name" value="Fumarylacetoacetase-like_C"/>
</dbReference>
<dbReference type="Gene3D" id="3.90.850.10">
    <property type="entry name" value="Fumarylacetoacetase-like, C-terminal domain"/>
    <property type="match status" value="1"/>
</dbReference>
<proteinExistence type="predicted"/>
<accession>A0A1F6GQ49</accession>
<dbReference type="Pfam" id="PF01557">
    <property type="entry name" value="FAA_hydrolase"/>
    <property type="match status" value="1"/>
</dbReference>
<dbReference type="SUPFAM" id="SSF56529">
    <property type="entry name" value="FAH"/>
    <property type="match status" value="1"/>
</dbReference>
<dbReference type="Proteomes" id="UP000177583">
    <property type="component" value="Unassembled WGS sequence"/>
</dbReference>
<reference evidence="3 4" key="1">
    <citation type="journal article" date="2016" name="Nat. Commun.">
        <title>Thousands of microbial genomes shed light on interconnected biogeochemical processes in an aquifer system.</title>
        <authorList>
            <person name="Anantharaman K."/>
            <person name="Brown C.T."/>
            <person name="Hug L.A."/>
            <person name="Sharon I."/>
            <person name="Castelle C.J."/>
            <person name="Probst A.J."/>
            <person name="Thomas B.C."/>
            <person name="Singh A."/>
            <person name="Wilkins M.J."/>
            <person name="Karaoz U."/>
            <person name="Brodie E.L."/>
            <person name="Williams K.H."/>
            <person name="Hubbard S.S."/>
            <person name="Banfield J.F."/>
        </authorList>
    </citation>
    <scope>NUCLEOTIDE SEQUENCE [LARGE SCALE GENOMIC DNA]</scope>
</reference>
<dbReference type="EMBL" id="MFNF01000048">
    <property type="protein sequence ID" value="OGH00277.1"/>
    <property type="molecule type" value="Genomic_DNA"/>
</dbReference>
<feature type="domain" description="Fumarylacetoacetase-like C-terminal" evidence="2">
    <location>
        <begin position="8"/>
        <end position="208"/>
    </location>
</feature>
<dbReference type="PANTHER" id="PTHR11820:SF7">
    <property type="entry name" value="ACYLPYRUVASE FAHD1, MITOCHONDRIAL"/>
    <property type="match status" value="1"/>
</dbReference>
<evidence type="ECO:0000313" key="3">
    <source>
        <dbReference type="EMBL" id="OGH00277.1"/>
    </source>
</evidence>
<organism evidence="3 4">
    <name type="scientific">Candidatus Lambdaproteobacteria bacterium RIFOXYD2_FULL_56_26</name>
    <dbReference type="NCBI Taxonomy" id="1817773"/>
    <lineage>
        <taxon>Bacteria</taxon>
        <taxon>Pseudomonadati</taxon>
        <taxon>Pseudomonadota</taxon>
        <taxon>Candidatus Lambdaproteobacteria</taxon>
    </lineage>
</organism>
<comment type="caution">
    <text evidence="3">The sequence shown here is derived from an EMBL/GenBank/DDBJ whole genome shotgun (WGS) entry which is preliminary data.</text>
</comment>
<dbReference type="AlphaFoldDB" id="A0A1F6GQ49"/>
<evidence type="ECO:0000259" key="2">
    <source>
        <dbReference type="Pfam" id="PF01557"/>
    </source>
</evidence>
<dbReference type="GO" id="GO:0046872">
    <property type="term" value="F:metal ion binding"/>
    <property type="evidence" value="ECO:0007669"/>
    <property type="project" value="UniProtKB-KW"/>
</dbReference>
<evidence type="ECO:0000313" key="4">
    <source>
        <dbReference type="Proteomes" id="UP000177583"/>
    </source>
</evidence>
<protein>
    <recommendedName>
        <fullName evidence="2">Fumarylacetoacetase-like C-terminal domain-containing protein</fullName>
    </recommendedName>
</protein>
<gene>
    <name evidence="3" type="ORF">A2557_05825</name>
</gene>
<dbReference type="PANTHER" id="PTHR11820">
    <property type="entry name" value="ACYLPYRUVASE"/>
    <property type="match status" value="1"/>
</dbReference>